<feature type="transmembrane region" description="Helical" evidence="1">
    <location>
        <begin position="73"/>
        <end position="95"/>
    </location>
</feature>
<evidence type="ECO:0000313" key="3">
    <source>
        <dbReference type="EMBL" id="GGH70258.1"/>
    </source>
</evidence>
<name>A0A8J2ZPQ4_9BACI</name>
<gene>
    <name evidence="3" type="ORF">GCM10010978_05000</name>
</gene>
<evidence type="ECO:0000256" key="1">
    <source>
        <dbReference type="SAM" id="Phobius"/>
    </source>
</evidence>
<evidence type="ECO:0000259" key="2">
    <source>
        <dbReference type="Pfam" id="PF04173"/>
    </source>
</evidence>
<dbReference type="PANTHER" id="PTHR39157:SF1">
    <property type="entry name" value="DOXX FAMILY PROTEIN"/>
    <property type="match status" value="1"/>
</dbReference>
<proteinExistence type="predicted"/>
<feature type="transmembrane region" description="Helical" evidence="1">
    <location>
        <begin position="107"/>
        <end position="133"/>
    </location>
</feature>
<evidence type="ECO:0000313" key="4">
    <source>
        <dbReference type="Proteomes" id="UP000602050"/>
    </source>
</evidence>
<dbReference type="PANTHER" id="PTHR39157">
    <property type="entry name" value="INTEGRAL MEMBRANE PROTEIN-RELATED"/>
    <property type="match status" value="1"/>
</dbReference>
<reference evidence="3" key="1">
    <citation type="journal article" date="2014" name="Int. J. Syst. Evol. Microbiol.">
        <title>Complete genome sequence of Corynebacterium casei LMG S-19264T (=DSM 44701T), isolated from a smear-ripened cheese.</title>
        <authorList>
            <consortium name="US DOE Joint Genome Institute (JGI-PGF)"/>
            <person name="Walter F."/>
            <person name="Albersmeier A."/>
            <person name="Kalinowski J."/>
            <person name="Ruckert C."/>
        </authorList>
    </citation>
    <scope>NUCLEOTIDE SEQUENCE</scope>
    <source>
        <strain evidence="3">CGMCC 1.12360</strain>
    </source>
</reference>
<accession>A0A8J2ZPQ4</accession>
<dbReference type="RefSeq" id="WP_188390799.1">
    <property type="nucleotide sequence ID" value="NZ_BMEV01000006.1"/>
</dbReference>
<dbReference type="InterPro" id="IPR007301">
    <property type="entry name" value="DoxD"/>
</dbReference>
<keyword evidence="1" id="KW-1133">Transmembrane helix</keyword>
<dbReference type="Pfam" id="PF04173">
    <property type="entry name" value="DoxD"/>
    <property type="match status" value="1"/>
</dbReference>
<dbReference type="AlphaFoldDB" id="A0A8J2ZPQ4"/>
<organism evidence="3 4">
    <name type="scientific">Compostibacillus humi</name>
    <dbReference type="NCBI Taxonomy" id="1245525"/>
    <lineage>
        <taxon>Bacteria</taxon>
        <taxon>Bacillati</taxon>
        <taxon>Bacillota</taxon>
        <taxon>Bacilli</taxon>
        <taxon>Bacillales</taxon>
        <taxon>Bacillaceae</taxon>
        <taxon>Compostibacillus</taxon>
    </lineage>
</organism>
<keyword evidence="4" id="KW-1185">Reference proteome</keyword>
<feature type="domain" description="TQO small subunit DoxD" evidence="2">
    <location>
        <begin position="17"/>
        <end position="150"/>
    </location>
</feature>
<comment type="caution">
    <text evidence="3">The sequence shown here is derived from an EMBL/GenBank/DDBJ whole genome shotgun (WGS) entry which is preliminary data.</text>
</comment>
<protein>
    <recommendedName>
        <fullName evidence="2">TQO small subunit DoxD domain-containing protein</fullName>
    </recommendedName>
</protein>
<sequence>MFMNTIRNHSVVAGILAVLRIYIGYTWFTSGISKLGTGFDASGFIAAAAANTEAVQPWWRAFLQVVALPNAELFSFLVVWGEVLVGLALILGLFTNFAALMGITMNFSFLFSGTVSINAQMAVITIFLIVAGANAGKFGLDRWVMPFIKNQLSKKQKGKKKVAVA</sequence>
<reference evidence="3" key="2">
    <citation type="submission" date="2020-09" db="EMBL/GenBank/DDBJ databases">
        <authorList>
            <person name="Sun Q."/>
            <person name="Zhou Y."/>
        </authorList>
    </citation>
    <scope>NUCLEOTIDE SEQUENCE</scope>
    <source>
        <strain evidence="3">CGMCC 1.12360</strain>
    </source>
</reference>
<dbReference type="Proteomes" id="UP000602050">
    <property type="component" value="Unassembled WGS sequence"/>
</dbReference>
<keyword evidence="1" id="KW-0472">Membrane</keyword>
<keyword evidence="1" id="KW-0812">Transmembrane</keyword>
<dbReference type="EMBL" id="BMEV01000006">
    <property type="protein sequence ID" value="GGH70258.1"/>
    <property type="molecule type" value="Genomic_DNA"/>
</dbReference>
<feature type="transmembrane region" description="Helical" evidence="1">
    <location>
        <begin position="12"/>
        <end position="28"/>
    </location>
</feature>